<gene>
    <name evidence="1" type="ORF">SDC9_140916</name>
</gene>
<dbReference type="Gene3D" id="1.10.40.30">
    <property type="entry name" value="Fumarase/aspartase (C-terminal domain)"/>
    <property type="match status" value="1"/>
</dbReference>
<protein>
    <submittedName>
        <fullName evidence="1">Uncharacterized protein</fullName>
    </submittedName>
</protein>
<dbReference type="PROSITE" id="PS51257">
    <property type="entry name" value="PROKAR_LIPOPROTEIN"/>
    <property type="match status" value="1"/>
</dbReference>
<evidence type="ECO:0000313" key="1">
    <source>
        <dbReference type="EMBL" id="MPM93774.1"/>
    </source>
</evidence>
<comment type="caution">
    <text evidence="1">The sequence shown here is derived from an EMBL/GenBank/DDBJ whole genome shotgun (WGS) entry which is preliminary data.</text>
</comment>
<dbReference type="GO" id="GO:0003824">
    <property type="term" value="F:catalytic activity"/>
    <property type="evidence" value="ECO:0007669"/>
    <property type="project" value="InterPro"/>
</dbReference>
<dbReference type="Gene3D" id="1.20.200.10">
    <property type="entry name" value="Fumarase/aspartase (Central domain)"/>
    <property type="match status" value="1"/>
</dbReference>
<dbReference type="SUPFAM" id="SSF48557">
    <property type="entry name" value="L-aspartase-like"/>
    <property type="match status" value="1"/>
</dbReference>
<dbReference type="EMBL" id="VSSQ01040505">
    <property type="protein sequence ID" value="MPM93774.1"/>
    <property type="molecule type" value="Genomic_DNA"/>
</dbReference>
<organism evidence="1">
    <name type="scientific">bioreactor metagenome</name>
    <dbReference type="NCBI Taxonomy" id="1076179"/>
    <lineage>
        <taxon>unclassified sequences</taxon>
        <taxon>metagenomes</taxon>
        <taxon>ecological metagenomes</taxon>
    </lineage>
</organism>
<sequence length="146" mass="15708">MAQAHERALGEWQAEVAHWAALWQHTTAACRSLNLAAQGMVVVTKRMRRNVDGMQEVIFSEGFVQVLKPVLGSAKATALVAQQSEVALAEGRPLGALLQSAVEPLCAPDQWTRVRDAIAEVADLGCSVRASEQACQALLTQYAQPS</sequence>
<dbReference type="InterPro" id="IPR008948">
    <property type="entry name" value="L-Aspartase-like"/>
</dbReference>
<accession>A0A645DW79</accession>
<dbReference type="AlphaFoldDB" id="A0A645DW79"/>
<reference evidence="1" key="1">
    <citation type="submission" date="2019-08" db="EMBL/GenBank/DDBJ databases">
        <authorList>
            <person name="Kucharzyk K."/>
            <person name="Murdoch R.W."/>
            <person name="Higgins S."/>
            <person name="Loffler F."/>
        </authorList>
    </citation>
    <scope>NUCLEOTIDE SEQUENCE</scope>
</reference>
<proteinExistence type="predicted"/>
<name>A0A645DW79_9ZZZZ</name>